<dbReference type="NCBIfam" id="TIGR00455">
    <property type="entry name" value="apsK"/>
    <property type="match status" value="1"/>
</dbReference>
<comment type="pathway">
    <text evidence="6">Sulfur metabolism; hydrogen sulfide biosynthesis; sulfite from sulfate: step 2/3.</text>
</comment>
<organism evidence="9 10">
    <name type="scientific">Kingdonia uniflora</name>
    <dbReference type="NCBI Taxonomy" id="39325"/>
    <lineage>
        <taxon>Eukaryota</taxon>
        <taxon>Viridiplantae</taxon>
        <taxon>Streptophyta</taxon>
        <taxon>Embryophyta</taxon>
        <taxon>Tracheophyta</taxon>
        <taxon>Spermatophyta</taxon>
        <taxon>Magnoliopsida</taxon>
        <taxon>Ranunculales</taxon>
        <taxon>Circaeasteraceae</taxon>
        <taxon>Kingdonia</taxon>
    </lineage>
</organism>
<dbReference type="InterPro" id="IPR027417">
    <property type="entry name" value="P-loop_NTPase"/>
</dbReference>
<dbReference type="PANTHER" id="PTHR11055">
    <property type="entry name" value="BIFUNCTIONAL 3'-PHOSPHOADENOSINE 5'-PHOSPHOSULFATE SYNTHASE"/>
    <property type="match status" value="1"/>
</dbReference>
<keyword evidence="7" id="KW-0812">Transmembrane</keyword>
<dbReference type="GO" id="GO:0070814">
    <property type="term" value="P:hydrogen sulfide biosynthetic process"/>
    <property type="evidence" value="ECO:0007669"/>
    <property type="project" value="UniProtKB-UniPathway"/>
</dbReference>
<proteinExistence type="inferred from homology"/>
<evidence type="ECO:0000256" key="3">
    <source>
        <dbReference type="ARBA" id="ARBA00022741"/>
    </source>
</evidence>
<feature type="transmembrane region" description="Helical" evidence="7">
    <location>
        <begin position="48"/>
        <end position="74"/>
    </location>
</feature>
<evidence type="ECO:0000256" key="6">
    <source>
        <dbReference type="RuleBase" id="RU004347"/>
    </source>
</evidence>
<keyword evidence="3 6" id="KW-0547">Nucleotide-binding</keyword>
<evidence type="ECO:0000313" key="10">
    <source>
        <dbReference type="Proteomes" id="UP000541444"/>
    </source>
</evidence>
<dbReference type="EMBL" id="JACGCM010002501">
    <property type="protein sequence ID" value="KAF6139283.1"/>
    <property type="molecule type" value="Genomic_DNA"/>
</dbReference>
<dbReference type="PANTHER" id="PTHR11055:SF1">
    <property type="entry name" value="PAPS SYNTHETASE, ISOFORM D"/>
    <property type="match status" value="1"/>
</dbReference>
<name>A0A7J7L9K5_9MAGN</name>
<evidence type="ECO:0000256" key="5">
    <source>
        <dbReference type="ARBA" id="ARBA00022840"/>
    </source>
</evidence>
<comment type="catalytic activity">
    <reaction evidence="6">
        <text>adenosine 5'-phosphosulfate + ATP = 3'-phosphoadenylyl sulfate + ADP + H(+)</text>
        <dbReference type="Rhea" id="RHEA:24152"/>
        <dbReference type="ChEBI" id="CHEBI:15378"/>
        <dbReference type="ChEBI" id="CHEBI:30616"/>
        <dbReference type="ChEBI" id="CHEBI:58243"/>
        <dbReference type="ChEBI" id="CHEBI:58339"/>
        <dbReference type="ChEBI" id="CHEBI:456216"/>
        <dbReference type="EC" id="2.7.1.25"/>
    </reaction>
</comment>
<keyword evidence="7" id="KW-0472">Membrane</keyword>
<dbReference type="GO" id="GO:0004020">
    <property type="term" value="F:adenylylsulfate kinase activity"/>
    <property type="evidence" value="ECO:0007669"/>
    <property type="project" value="UniProtKB-EC"/>
</dbReference>
<sequence>MQKLEKNFLREKKSNLMSTIGNSTNIFWHECPVGKFERQKLLQQRGCVVWITGLSGSATTMLLTRILLLSWLTLPTTPATNVIRSLTAFSNTMGELYARLSLRLQPLWVGYPDDRTAGQPHLPPLDLAAPSGVQGKSTLACSLGREIHSKGKLSYILDGDNLRHGLTKDLGFKAEDRAENIRRVGEVAKLFADAGLICIASLISPYRRERDACRGLLSDASFIEARLSLDSFNCVCEKRDAKGLYKLARAGKIKGFTGIDDPYEPPLNPESLLIDAPNTVAEVARKST</sequence>
<keyword evidence="2 6" id="KW-0808">Transferase</keyword>
<keyword evidence="10" id="KW-1185">Reference proteome</keyword>
<evidence type="ECO:0000256" key="7">
    <source>
        <dbReference type="SAM" id="Phobius"/>
    </source>
</evidence>
<dbReference type="EC" id="2.7.1.25" evidence="1 6"/>
<comment type="function">
    <text evidence="6">Catalyzes the synthesis of activated sulfate.</text>
</comment>
<dbReference type="Proteomes" id="UP000541444">
    <property type="component" value="Unassembled WGS sequence"/>
</dbReference>
<dbReference type="GO" id="GO:0000103">
    <property type="term" value="P:sulfate assimilation"/>
    <property type="evidence" value="ECO:0007669"/>
    <property type="project" value="InterPro"/>
</dbReference>
<dbReference type="InterPro" id="IPR002891">
    <property type="entry name" value="APS"/>
</dbReference>
<dbReference type="CDD" id="cd02027">
    <property type="entry name" value="APSK"/>
    <property type="match status" value="1"/>
</dbReference>
<dbReference type="AlphaFoldDB" id="A0A7J7L9K5"/>
<keyword evidence="4 6" id="KW-0418">Kinase</keyword>
<keyword evidence="7" id="KW-1133">Transmembrane helix</keyword>
<evidence type="ECO:0000259" key="8">
    <source>
        <dbReference type="Pfam" id="PF01583"/>
    </source>
</evidence>
<gene>
    <name evidence="9" type="ORF">GIB67_021493</name>
</gene>
<feature type="domain" description="APS kinase" evidence="8">
    <location>
        <begin position="134"/>
        <end position="270"/>
    </location>
</feature>
<accession>A0A7J7L9K5</accession>
<comment type="similarity">
    <text evidence="6">Belongs to the APS kinase family.</text>
</comment>
<dbReference type="OrthoDB" id="506431at2759"/>
<dbReference type="NCBIfam" id="NF003013">
    <property type="entry name" value="PRK03846.1"/>
    <property type="match status" value="1"/>
</dbReference>
<evidence type="ECO:0000313" key="9">
    <source>
        <dbReference type="EMBL" id="KAF6139283.1"/>
    </source>
</evidence>
<dbReference type="SUPFAM" id="SSF52540">
    <property type="entry name" value="P-loop containing nucleoside triphosphate hydrolases"/>
    <property type="match status" value="1"/>
</dbReference>
<evidence type="ECO:0000256" key="1">
    <source>
        <dbReference type="ARBA" id="ARBA00012121"/>
    </source>
</evidence>
<dbReference type="InterPro" id="IPR059117">
    <property type="entry name" value="APS_kinase_dom"/>
</dbReference>
<evidence type="ECO:0000256" key="2">
    <source>
        <dbReference type="ARBA" id="ARBA00022679"/>
    </source>
</evidence>
<comment type="caution">
    <text evidence="9">The sequence shown here is derived from an EMBL/GenBank/DDBJ whole genome shotgun (WGS) entry which is preliminary data.</text>
</comment>
<dbReference type="Gene3D" id="3.40.50.300">
    <property type="entry name" value="P-loop containing nucleotide triphosphate hydrolases"/>
    <property type="match status" value="1"/>
</dbReference>
<keyword evidence="5 6" id="KW-0067">ATP-binding</keyword>
<protein>
    <recommendedName>
        <fullName evidence="1 6">Adenylyl-sulfate kinase</fullName>
        <ecNumber evidence="1 6">2.7.1.25</ecNumber>
    </recommendedName>
</protein>
<dbReference type="Pfam" id="PF01583">
    <property type="entry name" value="APS_kinase"/>
    <property type="match status" value="1"/>
</dbReference>
<dbReference type="UniPathway" id="UPA00140">
    <property type="reaction ID" value="UER00205"/>
</dbReference>
<evidence type="ECO:0000256" key="4">
    <source>
        <dbReference type="ARBA" id="ARBA00022777"/>
    </source>
</evidence>
<dbReference type="GO" id="GO:0005524">
    <property type="term" value="F:ATP binding"/>
    <property type="evidence" value="ECO:0007669"/>
    <property type="project" value="UniProtKB-KW"/>
</dbReference>
<reference evidence="9 10" key="1">
    <citation type="journal article" date="2020" name="IScience">
        <title>Genome Sequencing of the Endangered Kingdonia uniflora (Circaeasteraceae, Ranunculales) Reveals Potential Mechanisms of Evolutionary Specialization.</title>
        <authorList>
            <person name="Sun Y."/>
            <person name="Deng T."/>
            <person name="Zhang A."/>
            <person name="Moore M.J."/>
            <person name="Landis J.B."/>
            <person name="Lin N."/>
            <person name="Zhang H."/>
            <person name="Zhang X."/>
            <person name="Huang J."/>
            <person name="Zhang X."/>
            <person name="Sun H."/>
            <person name="Wang H."/>
        </authorList>
    </citation>
    <scope>NUCLEOTIDE SEQUENCE [LARGE SCALE GENOMIC DNA]</scope>
    <source>
        <strain evidence="9">TB1705</strain>
        <tissue evidence="9">Leaf</tissue>
    </source>
</reference>